<proteinExistence type="inferred from homology"/>
<dbReference type="RefSeq" id="WP_215918185.1">
    <property type="nucleotide sequence ID" value="NZ_JAHKNI010000005.1"/>
</dbReference>
<gene>
    <name evidence="7" type="ORF">KO481_17320</name>
</gene>
<dbReference type="PANTHER" id="PTHR35807">
    <property type="entry name" value="TRANSCRIPTIONAL REGULATOR REDD-RELATED"/>
    <property type="match status" value="1"/>
</dbReference>
<keyword evidence="8" id="KW-1185">Reference proteome</keyword>
<dbReference type="EMBL" id="JAHKNI010000005">
    <property type="protein sequence ID" value="MBU3063282.1"/>
    <property type="molecule type" value="Genomic_DNA"/>
</dbReference>
<dbReference type="SMART" id="SM00862">
    <property type="entry name" value="Trans_reg_C"/>
    <property type="match status" value="1"/>
</dbReference>
<dbReference type="InterPro" id="IPR001867">
    <property type="entry name" value="OmpR/PhoB-type_DNA-bd"/>
</dbReference>
<dbReference type="Gene3D" id="1.10.10.10">
    <property type="entry name" value="Winged helix-like DNA-binding domain superfamily/Winged helix DNA-binding domain"/>
    <property type="match status" value="1"/>
</dbReference>
<dbReference type="PROSITE" id="PS51755">
    <property type="entry name" value="OMPR_PHOB"/>
    <property type="match status" value="1"/>
</dbReference>
<keyword evidence="3 5" id="KW-0238">DNA-binding</keyword>
<dbReference type="Gene3D" id="3.40.50.300">
    <property type="entry name" value="P-loop containing nucleotide triphosphate hydrolases"/>
    <property type="match status" value="1"/>
</dbReference>
<comment type="caution">
    <text evidence="7">The sequence shown here is derived from an EMBL/GenBank/DDBJ whole genome shotgun (WGS) entry which is preliminary data.</text>
</comment>
<dbReference type="InterPro" id="IPR011990">
    <property type="entry name" value="TPR-like_helical_dom_sf"/>
</dbReference>
<comment type="similarity">
    <text evidence="1">Belongs to the AfsR/DnrI/RedD regulatory family.</text>
</comment>
<dbReference type="SUPFAM" id="SSF52540">
    <property type="entry name" value="P-loop containing nucleoside triphosphate hydrolases"/>
    <property type="match status" value="1"/>
</dbReference>
<evidence type="ECO:0000256" key="3">
    <source>
        <dbReference type="ARBA" id="ARBA00023125"/>
    </source>
</evidence>
<feature type="DNA-binding region" description="OmpR/PhoB-type" evidence="5">
    <location>
        <begin position="1"/>
        <end position="90"/>
    </location>
</feature>
<dbReference type="Pfam" id="PF00931">
    <property type="entry name" value="NB-ARC"/>
    <property type="match status" value="1"/>
</dbReference>
<evidence type="ECO:0000256" key="4">
    <source>
        <dbReference type="ARBA" id="ARBA00023163"/>
    </source>
</evidence>
<dbReference type="InterPro" id="IPR016032">
    <property type="entry name" value="Sig_transdc_resp-reg_C-effctor"/>
</dbReference>
<dbReference type="Pfam" id="PF13424">
    <property type="entry name" value="TPR_12"/>
    <property type="match status" value="1"/>
</dbReference>
<dbReference type="InterPro" id="IPR005158">
    <property type="entry name" value="BTAD"/>
</dbReference>
<reference evidence="7 8" key="1">
    <citation type="submission" date="2021-06" db="EMBL/GenBank/DDBJ databases">
        <title>Actinomycetes sequencing.</title>
        <authorList>
            <person name="Shan Q."/>
        </authorList>
    </citation>
    <scope>NUCLEOTIDE SEQUENCE [LARGE SCALE GENOMIC DNA]</scope>
    <source>
        <strain evidence="7 8">NEAU-G5</strain>
    </source>
</reference>
<keyword evidence="4" id="KW-0804">Transcription</keyword>
<dbReference type="SUPFAM" id="SSF46894">
    <property type="entry name" value="C-terminal effector domain of the bipartite response regulators"/>
    <property type="match status" value="1"/>
</dbReference>
<dbReference type="Pfam" id="PF00486">
    <property type="entry name" value="Trans_reg_C"/>
    <property type="match status" value="1"/>
</dbReference>
<dbReference type="Gene3D" id="1.25.40.10">
    <property type="entry name" value="Tetratricopeptide repeat domain"/>
    <property type="match status" value="2"/>
</dbReference>
<dbReference type="SMART" id="SM00028">
    <property type="entry name" value="TPR"/>
    <property type="match status" value="3"/>
</dbReference>
<dbReference type="PRINTS" id="PR00364">
    <property type="entry name" value="DISEASERSIST"/>
</dbReference>
<name>A0ABS6AZ04_9NOCA</name>
<dbReference type="InterPro" id="IPR036388">
    <property type="entry name" value="WH-like_DNA-bd_sf"/>
</dbReference>
<evidence type="ECO:0000313" key="7">
    <source>
        <dbReference type="EMBL" id="MBU3063282.1"/>
    </source>
</evidence>
<dbReference type="InterPro" id="IPR051677">
    <property type="entry name" value="AfsR-DnrI-RedD_regulator"/>
</dbReference>
<keyword evidence="2" id="KW-0805">Transcription regulation</keyword>
<organism evidence="7 8">
    <name type="scientific">Nocardia albiluteola</name>
    <dbReference type="NCBI Taxonomy" id="2842303"/>
    <lineage>
        <taxon>Bacteria</taxon>
        <taxon>Bacillati</taxon>
        <taxon>Actinomycetota</taxon>
        <taxon>Actinomycetes</taxon>
        <taxon>Mycobacteriales</taxon>
        <taxon>Nocardiaceae</taxon>
        <taxon>Nocardia</taxon>
    </lineage>
</organism>
<dbReference type="PANTHER" id="PTHR35807:SF1">
    <property type="entry name" value="TRANSCRIPTIONAL REGULATOR REDD"/>
    <property type="match status" value="1"/>
</dbReference>
<dbReference type="InterPro" id="IPR027417">
    <property type="entry name" value="P-loop_NTPase"/>
</dbReference>
<evidence type="ECO:0000256" key="1">
    <source>
        <dbReference type="ARBA" id="ARBA00005820"/>
    </source>
</evidence>
<protein>
    <submittedName>
        <fullName evidence="7">Tetratricopeptide repeat protein</fullName>
    </submittedName>
</protein>
<dbReference type="Proteomes" id="UP000733379">
    <property type="component" value="Unassembled WGS sequence"/>
</dbReference>
<dbReference type="SUPFAM" id="SSF48452">
    <property type="entry name" value="TPR-like"/>
    <property type="match status" value="2"/>
</dbReference>
<evidence type="ECO:0000313" key="8">
    <source>
        <dbReference type="Proteomes" id="UP000733379"/>
    </source>
</evidence>
<sequence>MLRFTVLGELRARSADAELELGPPQRRAVLAALLLHAGRTATVEQLVDAVWGDEPTASAVGALRNHVALLRRVGPAELLTSTAGGYRLRAPLGAVDVELAYEHLAAAEAHARDPEAARRELSAALRLWTGTPLSGVPGPFAAGQRGRFIELRLAVLEKRLAADMALGRHLEILPELSELVAEYPHRERFRVLHIEALHRAGRRAEGLEAYAATRRLLVDELGLEPGERLRALHAGILRGQGPASASGEAVVPAQLPADIGRFVGRAGPVAEITGHLIGDPGAGAPVAVVSGMGGIGKSAVAVRVAHAVREHFTDGQLYVDLRGDSSLPADPAEVLGDLLRALGEVEGQIPAASVQRAARLRGRLAGRRVLLVLDNARDAAQVAPLVPDTPGSAVLITSRSAMVDVPGARLTRLAMMTVAEAHELFTVLVGERRVAAEPAAADRLVEASGQHPLALRILGARLAARPAWLLADIVDRLADERRVLSELRTGEMAIDTCFRMSYDQLDPAQATALGLLAVPDVGEVSIPAAAAILGCGPVEAERLCRSLVDLSLLESWHPGRYRLHDLTRLFGRRRADAGDVEPIRRVLDFYLAAVLELIRAAQPTSRLREYVARPHAADRALPDVTAAHRWLNAEHPNIIRIYRQIAAAPTRETIELAADLAWAMAELIDNGPYSQELAAALRALLDGAVAVGHRRGEMRIRAALGAVLVFGIGHVSEALGQLRQVLDGGGDDARLAGFAASVATFCSTGEPQATIEYFELARRLAEQVGDQGLSAYVHCSAAKVLGDAGRYDDAAASAEEGTRLAHAIGHRATEATGYHERAAIASFQGEHERALELCEHAVSLARECGTRANEAWALGRLAQVHLLAGRLAAAEEAAVVAARLQAETAGPMPYGKLLVLLGIIRNAAGKADAAQQVFREAARIYTLLPGVDGNRQRVDENLEAPIAMILSGYIDEVLAEQA</sequence>
<accession>A0ABS6AZ04</accession>
<evidence type="ECO:0000259" key="6">
    <source>
        <dbReference type="PROSITE" id="PS51755"/>
    </source>
</evidence>
<feature type="domain" description="OmpR/PhoB-type" evidence="6">
    <location>
        <begin position="1"/>
        <end position="90"/>
    </location>
</feature>
<dbReference type="CDD" id="cd15831">
    <property type="entry name" value="BTAD"/>
    <property type="match status" value="1"/>
</dbReference>
<dbReference type="InterPro" id="IPR019734">
    <property type="entry name" value="TPR_rpt"/>
</dbReference>
<dbReference type="Pfam" id="PF03704">
    <property type="entry name" value="BTAD"/>
    <property type="match status" value="1"/>
</dbReference>
<dbReference type="SMART" id="SM01043">
    <property type="entry name" value="BTAD"/>
    <property type="match status" value="1"/>
</dbReference>
<evidence type="ECO:0000256" key="5">
    <source>
        <dbReference type="PROSITE-ProRule" id="PRU01091"/>
    </source>
</evidence>
<evidence type="ECO:0000256" key="2">
    <source>
        <dbReference type="ARBA" id="ARBA00023015"/>
    </source>
</evidence>
<dbReference type="InterPro" id="IPR002182">
    <property type="entry name" value="NB-ARC"/>
</dbReference>